<protein>
    <recommendedName>
        <fullName evidence="4">Secreted protein</fullName>
    </recommendedName>
</protein>
<sequence length="101" mass="11092">MVLAVVVAAAAAAVAVVVVEQRCCQRYCRSVRQSEGDKGDAKVQRHTCAGIPNWPLIQVCLVPPATAESTPVTRRQDCTLKGSFENLFSNASIFFFFRQIF</sequence>
<accession>A0AAW0SSV5</accession>
<keyword evidence="3" id="KW-1185">Reference proteome</keyword>
<name>A0AAW0SSV5_SCYPA</name>
<evidence type="ECO:0008006" key="4">
    <source>
        <dbReference type="Google" id="ProtNLM"/>
    </source>
</evidence>
<proteinExistence type="predicted"/>
<comment type="caution">
    <text evidence="2">The sequence shown here is derived from an EMBL/GenBank/DDBJ whole genome shotgun (WGS) entry which is preliminary data.</text>
</comment>
<dbReference type="AlphaFoldDB" id="A0AAW0SSV5"/>
<evidence type="ECO:0000313" key="3">
    <source>
        <dbReference type="Proteomes" id="UP001487740"/>
    </source>
</evidence>
<reference evidence="2 3" key="1">
    <citation type="submission" date="2023-03" db="EMBL/GenBank/DDBJ databases">
        <title>High-quality genome of Scylla paramamosain provides insights in environmental adaptation.</title>
        <authorList>
            <person name="Zhang L."/>
        </authorList>
    </citation>
    <scope>NUCLEOTIDE SEQUENCE [LARGE SCALE GENOMIC DNA]</scope>
    <source>
        <strain evidence="2">LZ_2023a</strain>
        <tissue evidence="2">Muscle</tissue>
    </source>
</reference>
<keyword evidence="1" id="KW-0732">Signal</keyword>
<dbReference type="EMBL" id="JARAKH010000046">
    <property type="protein sequence ID" value="KAK8378198.1"/>
    <property type="molecule type" value="Genomic_DNA"/>
</dbReference>
<gene>
    <name evidence="2" type="ORF">O3P69_018877</name>
</gene>
<evidence type="ECO:0000256" key="1">
    <source>
        <dbReference type="SAM" id="SignalP"/>
    </source>
</evidence>
<feature type="chain" id="PRO_5043732387" description="Secreted protein" evidence="1">
    <location>
        <begin position="16"/>
        <end position="101"/>
    </location>
</feature>
<feature type="signal peptide" evidence="1">
    <location>
        <begin position="1"/>
        <end position="15"/>
    </location>
</feature>
<organism evidence="2 3">
    <name type="scientific">Scylla paramamosain</name>
    <name type="common">Mud crab</name>
    <dbReference type="NCBI Taxonomy" id="85552"/>
    <lineage>
        <taxon>Eukaryota</taxon>
        <taxon>Metazoa</taxon>
        <taxon>Ecdysozoa</taxon>
        <taxon>Arthropoda</taxon>
        <taxon>Crustacea</taxon>
        <taxon>Multicrustacea</taxon>
        <taxon>Malacostraca</taxon>
        <taxon>Eumalacostraca</taxon>
        <taxon>Eucarida</taxon>
        <taxon>Decapoda</taxon>
        <taxon>Pleocyemata</taxon>
        <taxon>Brachyura</taxon>
        <taxon>Eubrachyura</taxon>
        <taxon>Portunoidea</taxon>
        <taxon>Portunidae</taxon>
        <taxon>Portuninae</taxon>
        <taxon>Scylla</taxon>
    </lineage>
</organism>
<evidence type="ECO:0000313" key="2">
    <source>
        <dbReference type="EMBL" id="KAK8378198.1"/>
    </source>
</evidence>
<dbReference type="Proteomes" id="UP001487740">
    <property type="component" value="Unassembled WGS sequence"/>
</dbReference>